<accession>A0A537JYH0</accession>
<gene>
    <name evidence="1" type="ORF">E6H00_12835</name>
</gene>
<proteinExistence type="predicted"/>
<protein>
    <submittedName>
        <fullName evidence="1">Uncharacterized protein</fullName>
    </submittedName>
</protein>
<dbReference type="AlphaFoldDB" id="A0A537JYH0"/>
<evidence type="ECO:0000313" key="1">
    <source>
        <dbReference type="EMBL" id="TMI88312.1"/>
    </source>
</evidence>
<dbReference type="Proteomes" id="UP000318509">
    <property type="component" value="Unassembled WGS sequence"/>
</dbReference>
<name>A0A537JYH0_9BACT</name>
<evidence type="ECO:0000313" key="2">
    <source>
        <dbReference type="Proteomes" id="UP000318509"/>
    </source>
</evidence>
<dbReference type="EMBL" id="VBAK01000141">
    <property type="protein sequence ID" value="TMI88312.1"/>
    <property type="molecule type" value="Genomic_DNA"/>
</dbReference>
<comment type="caution">
    <text evidence="1">The sequence shown here is derived from an EMBL/GenBank/DDBJ whole genome shotgun (WGS) entry which is preliminary data.</text>
</comment>
<sequence>MSRERFSRECREWIRKHDPLGVTVCAGIAPIFPPRGGVGTGTGGGGLPSSGVGTSGADVGLSKATGAGTAGIGNLLPWLYPPADYKNFDKYGAVALPAIGTWADILVFSVEQGRAGKITQFGIDFVANGGAAYTQGLVTAQLKFFLGVNGSPAIANRPGKPFIDYTPNNFLFLPGAVSAPTPLNGLMLRERDEVHVAVFNVNIVVTTQSLSARVMGYSFAKKYWSKLMGPQ</sequence>
<organism evidence="1 2">
    <name type="scientific">Candidatus Segetimicrobium genomatis</name>
    <dbReference type="NCBI Taxonomy" id="2569760"/>
    <lineage>
        <taxon>Bacteria</taxon>
        <taxon>Bacillati</taxon>
        <taxon>Candidatus Sysuimicrobiota</taxon>
        <taxon>Candidatus Sysuimicrobiia</taxon>
        <taxon>Candidatus Sysuimicrobiales</taxon>
        <taxon>Candidatus Segetimicrobiaceae</taxon>
        <taxon>Candidatus Segetimicrobium</taxon>
    </lineage>
</organism>
<reference evidence="1 2" key="1">
    <citation type="journal article" date="2019" name="Nat. Microbiol.">
        <title>Mediterranean grassland soil C-N compound turnover is dependent on rainfall and depth, and is mediated by genomically divergent microorganisms.</title>
        <authorList>
            <person name="Diamond S."/>
            <person name="Andeer P.F."/>
            <person name="Li Z."/>
            <person name="Crits-Christoph A."/>
            <person name="Burstein D."/>
            <person name="Anantharaman K."/>
            <person name="Lane K.R."/>
            <person name="Thomas B.C."/>
            <person name="Pan C."/>
            <person name="Northen T.R."/>
            <person name="Banfield J.F."/>
        </authorList>
    </citation>
    <scope>NUCLEOTIDE SEQUENCE [LARGE SCALE GENOMIC DNA]</scope>
    <source>
        <strain evidence="1">NP_3</strain>
    </source>
</reference>